<dbReference type="Proteomes" id="UP001341840">
    <property type="component" value="Unassembled WGS sequence"/>
</dbReference>
<reference evidence="2 3" key="1">
    <citation type="journal article" date="2023" name="Plants (Basel)">
        <title>Bridging the Gap: Combining Genomics and Transcriptomics Approaches to Understand Stylosanthes scabra, an Orphan Legume from the Brazilian Caatinga.</title>
        <authorList>
            <person name="Ferreira-Neto J.R.C."/>
            <person name="da Silva M.D."/>
            <person name="Binneck E."/>
            <person name="de Melo N.F."/>
            <person name="da Silva R.H."/>
            <person name="de Melo A.L.T.M."/>
            <person name="Pandolfi V."/>
            <person name="Bustamante F.O."/>
            <person name="Brasileiro-Vidal A.C."/>
            <person name="Benko-Iseppon A.M."/>
        </authorList>
    </citation>
    <scope>NUCLEOTIDE SEQUENCE [LARGE SCALE GENOMIC DNA]</scope>
    <source>
        <tissue evidence="2">Leaves</tissue>
    </source>
</reference>
<sequence>MCKGFSQEERPESYSVFLVAPCDTSFKTSRHRLQGIRCFQTTTTKASPPKRACHGLCDNSGNSSNLGSLSDETLYRVNDTFVDGSRRADCGIVKAIEQGSGGDSIEDDNSAEFCATKEVRCRGGLFFDSSELEEVRSKLNRQKRLEGKKRTDLKPKDQCQGKKPPCIQGRTLATRKLMSSTKFNLK</sequence>
<name>A0ABU6REA7_9FABA</name>
<gene>
    <name evidence="2" type="ORF">PIB30_039029</name>
</gene>
<dbReference type="EMBL" id="JASCZI010030412">
    <property type="protein sequence ID" value="MED6122357.1"/>
    <property type="molecule type" value="Genomic_DNA"/>
</dbReference>
<accession>A0ABU6REA7</accession>
<feature type="region of interest" description="Disordered" evidence="1">
    <location>
        <begin position="143"/>
        <end position="165"/>
    </location>
</feature>
<protein>
    <submittedName>
        <fullName evidence="2">Uncharacterized protein</fullName>
    </submittedName>
</protein>
<proteinExistence type="predicted"/>
<evidence type="ECO:0000313" key="3">
    <source>
        <dbReference type="Proteomes" id="UP001341840"/>
    </source>
</evidence>
<keyword evidence="3" id="KW-1185">Reference proteome</keyword>
<feature type="compositionally biased region" description="Basic and acidic residues" evidence="1">
    <location>
        <begin position="143"/>
        <end position="160"/>
    </location>
</feature>
<organism evidence="2 3">
    <name type="scientific">Stylosanthes scabra</name>
    <dbReference type="NCBI Taxonomy" id="79078"/>
    <lineage>
        <taxon>Eukaryota</taxon>
        <taxon>Viridiplantae</taxon>
        <taxon>Streptophyta</taxon>
        <taxon>Embryophyta</taxon>
        <taxon>Tracheophyta</taxon>
        <taxon>Spermatophyta</taxon>
        <taxon>Magnoliopsida</taxon>
        <taxon>eudicotyledons</taxon>
        <taxon>Gunneridae</taxon>
        <taxon>Pentapetalae</taxon>
        <taxon>rosids</taxon>
        <taxon>fabids</taxon>
        <taxon>Fabales</taxon>
        <taxon>Fabaceae</taxon>
        <taxon>Papilionoideae</taxon>
        <taxon>50 kb inversion clade</taxon>
        <taxon>dalbergioids sensu lato</taxon>
        <taxon>Dalbergieae</taxon>
        <taxon>Pterocarpus clade</taxon>
        <taxon>Stylosanthes</taxon>
    </lineage>
</organism>
<comment type="caution">
    <text evidence="2">The sequence shown here is derived from an EMBL/GenBank/DDBJ whole genome shotgun (WGS) entry which is preliminary data.</text>
</comment>
<evidence type="ECO:0000313" key="2">
    <source>
        <dbReference type="EMBL" id="MED6122357.1"/>
    </source>
</evidence>
<evidence type="ECO:0000256" key="1">
    <source>
        <dbReference type="SAM" id="MobiDB-lite"/>
    </source>
</evidence>